<name>A0A4S8IV87_MUSBA</name>
<accession>A0A4S8IV87</accession>
<organism evidence="2 3">
    <name type="scientific">Musa balbisiana</name>
    <name type="common">Banana</name>
    <dbReference type="NCBI Taxonomy" id="52838"/>
    <lineage>
        <taxon>Eukaryota</taxon>
        <taxon>Viridiplantae</taxon>
        <taxon>Streptophyta</taxon>
        <taxon>Embryophyta</taxon>
        <taxon>Tracheophyta</taxon>
        <taxon>Spermatophyta</taxon>
        <taxon>Magnoliopsida</taxon>
        <taxon>Liliopsida</taxon>
        <taxon>Zingiberales</taxon>
        <taxon>Musaceae</taxon>
        <taxon>Musa</taxon>
    </lineage>
</organism>
<gene>
    <name evidence="2" type="ORF">C4D60_Mb10t01530</name>
</gene>
<keyword evidence="3" id="KW-1185">Reference proteome</keyword>
<sequence length="161" mass="18012">MLRRQSLLWGFQGRRQAWPRLLPFQYSGEYFGDKIHGFGVYRFANGHLHEGSWHEGKKQCFGLYTFRTGKTRSGDWDCGALKNSLVPSDPAVRSAEKAALVPGVDEQVNGAVTAAVKAVQNQMYGKFRETDFHVFSFREDSELGPSLEPPVGGTIIQSKDT</sequence>
<dbReference type="GO" id="GO:0016020">
    <property type="term" value="C:membrane"/>
    <property type="evidence" value="ECO:0007669"/>
    <property type="project" value="UniProtKB-ARBA"/>
</dbReference>
<dbReference type="InterPro" id="IPR003409">
    <property type="entry name" value="MORN"/>
</dbReference>
<dbReference type="Pfam" id="PF02493">
    <property type="entry name" value="MORN"/>
    <property type="match status" value="2"/>
</dbReference>
<reference evidence="2 3" key="1">
    <citation type="journal article" date="2019" name="Nat. Plants">
        <title>Genome sequencing of Musa balbisiana reveals subgenome evolution and function divergence in polyploid bananas.</title>
        <authorList>
            <person name="Yao X."/>
        </authorList>
    </citation>
    <scope>NUCLEOTIDE SEQUENCE [LARGE SCALE GENOMIC DNA]</scope>
    <source>
        <strain evidence="3">cv. DH-PKW</strain>
        <tissue evidence="2">Leaves</tissue>
    </source>
</reference>
<proteinExistence type="predicted"/>
<evidence type="ECO:0000313" key="2">
    <source>
        <dbReference type="EMBL" id="THU52204.1"/>
    </source>
</evidence>
<dbReference type="Gene3D" id="2.20.110.10">
    <property type="entry name" value="Histone H3 K4-specific methyltransferase SET7/9 N-terminal domain"/>
    <property type="match status" value="1"/>
</dbReference>
<evidence type="ECO:0000313" key="3">
    <source>
        <dbReference type="Proteomes" id="UP000317650"/>
    </source>
</evidence>
<dbReference type="STRING" id="52838.A0A4S8IV87"/>
<evidence type="ECO:0000256" key="1">
    <source>
        <dbReference type="ARBA" id="ARBA00022737"/>
    </source>
</evidence>
<evidence type="ECO:0008006" key="4">
    <source>
        <dbReference type="Google" id="ProtNLM"/>
    </source>
</evidence>
<dbReference type="AlphaFoldDB" id="A0A4S8IV87"/>
<dbReference type="SMART" id="SM00698">
    <property type="entry name" value="MORN"/>
    <property type="match status" value="2"/>
</dbReference>
<keyword evidence="1" id="KW-0677">Repeat</keyword>
<dbReference type="EMBL" id="PYDT01000008">
    <property type="protein sequence ID" value="THU52204.1"/>
    <property type="molecule type" value="Genomic_DNA"/>
</dbReference>
<comment type="caution">
    <text evidence="2">The sequence shown here is derived from an EMBL/GenBank/DDBJ whole genome shotgun (WGS) entry which is preliminary data.</text>
</comment>
<dbReference type="SUPFAM" id="SSF82185">
    <property type="entry name" value="Histone H3 K4-specific methyltransferase SET7/9 N-terminal domain"/>
    <property type="match status" value="1"/>
</dbReference>
<protein>
    <recommendedName>
        <fullName evidence="4">MORN repeat-containing protein 5</fullName>
    </recommendedName>
</protein>
<dbReference type="Proteomes" id="UP000317650">
    <property type="component" value="Chromosome 10"/>
</dbReference>